<dbReference type="EMBL" id="FMZM01000008">
    <property type="protein sequence ID" value="SDD44744.1"/>
    <property type="molecule type" value="Genomic_DNA"/>
</dbReference>
<sequence>MSRRIKHELTYDAPLAAVAAMLGDPAFREEVCERQHVLRQTVSVTPAGAGKEVVVDQVQAATGIPSFAKKFVGDEINIVQKEIWTDAERGDIYVTIPGKPGDMKGTVRLEESGGRTTETVSLEIKVGIPLVGGKIEGLIGDLLLKALQRENEVGRDYLSR</sequence>
<protein>
    <recommendedName>
        <fullName evidence="3">DUF2505 domain-containing protein</fullName>
    </recommendedName>
</protein>
<dbReference type="Gene3D" id="3.30.530.20">
    <property type="match status" value="1"/>
</dbReference>
<dbReference type="Proteomes" id="UP000199034">
    <property type="component" value="Unassembled WGS sequence"/>
</dbReference>
<organism evidence="1 2">
    <name type="scientific">Nocardioides lianchengensis</name>
    <dbReference type="NCBI Taxonomy" id="1045774"/>
    <lineage>
        <taxon>Bacteria</taxon>
        <taxon>Bacillati</taxon>
        <taxon>Actinomycetota</taxon>
        <taxon>Actinomycetes</taxon>
        <taxon>Propionibacteriales</taxon>
        <taxon>Nocardioidaceae</taxon>
        <taxon>Nocardioides</taxon>
    </lineage>
</organism>
<dbReference type="RefSeq" id="WP_090857830.1">
    <property type="nucleotide sequence ID" value="NZ_FMZM01000008.1"/>
</dbReference>
<dbReference type="STRING" id="1045774.SAMN05421872_10888"/>
<dbReference type="OrthoDB" id="3266819at2"/>
<gene>
    <name evidence="1" type="ORF">SAMN05421872_10888</name>
</gene>
<dbReference type="InterPro" id="IPR023393">
    <property type="entry name" value="START-like_dom_sf"/>
</dbReference>
<name>A0A1G6UU07_9ACTN</name>
<reference evidence="1 2" key="1">
    <citation type="submission" date="2016-10" db="EMBL/GenBank/DDBJ databases">
        <authorList>
            <person name="de Groot N.N."/>
        </authorList>
    </citation>
    <scope>NUCLEOTIDE SEQUENCE [LARGE SCALE GENOMIC DNA]</scope>
    <source>
        <strain evidence="1 2">CGMCC 4.6858</strain>
    </source>
</reference>
<accession>A0A1G6UU07</accession>
<dbReference type="AlphaFoldDB" id="A0A1G6UU07"/>
<evidence type="ECO:0008006" key="3">
    <source>
        <dbReference type="Google" id="ProtNLM"/>
    </source>
</evidence>
<evidence type="ECO:0000313" key="2">
    <source>
        <dbReference type="Proteomes" id="UP000199034"/>
    </source>
</evidence>
<keyword evidence="2" id="KW-1185">Reference proteome</keyword>
<evidence type="ECO:0000313" key="1">
    <source>
        <dbReference type="EMBL" id="SDD44744.1"/>
    </source>
</evidence>
<dbReference type="InterPro" id="IPR019639">
    <property type="entry name" value="DUF2505"/>
</dbReference>
<proteinExistence type="predicted"/>
<dbReference type="Pfam" id="PF10698">
    <property type="entry name" value="DUF2505"/>
    <property type="match status" value="1"/>
</dbReference>